<dbReference type="SUPFAM" id="SSF51430">
    <property type="entry name" value="NAD(P)-linked oxidoreductase"/>
    <property type="match status" value="1"/>
</dbReference>
<dbReference type="GO" id="GO:0016491">
    <property type="term" value="F:oxidoreductase activity"/>
    <property type="evidence" value="ECO:0007669"/>
    <property type="project" value="UniProtKB-KW"/>
</dbReference>
<sequence length="755" mass="86946">MKSIFLLALVGFVASIPLETSPILYNSKLRSYGYQGNSFVVPEYIAYQFSQAQKAGYTPAQVVAYLLERGYPEYVAHYLAEQYEAGLSKPYFQSPYEIFRYFYKQGINDNVREYINQQISQVYQQSQIGINGQQIYGQKFLNVPVPFSQYVVQQRNYFNQYEKIFSGAKSAYQLLQLVEQHVQNAIQILSNGYYQQSEHQYIYQKLVHGLGFLKNGKEVYQTYQNYQEKYIPYYVAQYYAQQAALVYKYLQETYQYIEGKEIYLPQQFVQELLVAYEAAQKAYQAYQPSFFSKVYQIVVDEPSNLNHGQTPYSSSYSNYGPYSSSYLYSSYGPYKQFYGYSGLSSYPQYSPSYQYGPSSSNFYNFGKSGPYTGSYGYQFGPYQQSQYGQHNQGYTWPYYASSYSYKPYDEKYGSSSNYAQISSYTPYEYGSYVPSIYKVWDGVQSYGYQYPLKNGFSNTYPQSKPGEVVQAVKDAIDVGYRHIDGAFVYGNEKEVGAGIAAKIADGTVKREDLWVTSKLWNSYHRPDLVEKNIRASLSYLGLKYVDLYLIHWPVGYKEDLENFPKDAEGNILFSDVDYLDTWKAMEEVQKKGLAKTIGLSNFNKAQISRILENCTIKPAVLQIECHPYLNQKKLIDFAHSKGIAVTAYSPLGSPDRPWAQPGDPQLLDDSKLLALSKKYQKTPAQILLRYQVDRGVIVIPKSVTKARIQQNIDIFDFKLSPEDIAYIDTFDVNGRLCPLATAVDHKYHPFTNDEY</sequence>
<dbReference type="Gene3D" id="3.20.20.100">
    <property type="entry name" value="NADP-dependent oxidoreductase domain"/>
    <property type="match status" value="1"/>
</dbReference>
<dbReference type="InterPro" id="IPR023210">
    <property type="entry name" value="NADP_OxRdtase_dom"/>
</dbReference>
<dbReference type="InterPro" id="IPR020471">
    <property type="entry name" value="AKR"/>
</dbReference>
<comment type="similarity">
    <text evidence="1">Belongs to the aldo/keto reductase family.</text>
</comment>
<feature type="domain" description="NADP-dependent oxidoreductase" evidence="5">
    <location>
        <begin position="456"/>
        <end position="730"/>
    </location>
</feature>
<proteinExistence type="inferred from homology"/>
<organism evidence="6 7">
    <name type="scientific">Dendroctonus ponderosae</name>
    <name type="common">Mountain pine beetle</name>
    <dbReference type="NCBI Taxonomy" id="77166"/>
    <lineage>
        <taxon>Eukaryota</taxon>
        <taxon>Metazoa</taxon>
        <taxon>Ecdysozoa</taxon>
        <taxon>Arthropoda</taxon>
        <taxon>Hexapoda</taxon>
        <taxon>Insecta</taxon>
        <taxon>Pterygota</taxon>
        <taxon>Neoptera</taxon>
        <taxon>Endopterygota</taxon>
        <taxon>Coleoptera</taxon>
        <taxon>Polyphaga</taxon>
        <taxon>Cucujiformia</taxon>
        <taxon>Curculionidae</taxon>
        <taxon>Scolytinae</taxon>
        <taxon>Dendroctonus</taxon>
    </lineage>
</organism>
<gene>
    <name evidence="6" type="ORF">D910_03303</name>
</gene>
<evidence type="ECO:0000313" key="7">
    <source>
        <dbReference type="Proteomes" id="UP000030742"/>
    </source>
</evidence>
<keyword evidence="4" id="KW-0732">Signal</keyword>
<dbReference type="InterPro" id="IPR018170">
    <property type="entry name" value="Aldo/ket_reductase_CS"/>
</dbReference>
<protein>
    <recommendedName>
        <fullName evidence="5">NADP-dependent oxidoreductase domain-containing protein</fullName>
    </recommendedName>
</protein>
<feature type="chain" id="PRO_5012836386" description="NADP-dependent oxidoreductase domain-containing protein" evidence="4">
    <location>
        <begin position="16"/>
        <end position="755"/>
    </location>
</feature>
<keyword evidence="3" id="KW-0560">Oxidoreductase</keyword>
<dbReference type="Pfam" id="PF00248">
    <property type="entry name" value="Aldo_ket_red"/>
    <property type="match status" value="1"/>
</dbReference>
<dbReference type="OrthoDB" id="416253at2759"/>
<dbReference type="PANTHER" id="PTHR11732">
    <property type="entry name" value="ALDO/KETO REDUCTASE"/>
    <property type="match status" value="1"/>
</dbReference>
<dbReference type="PRINTS" id="PR00069">
    <property type="entry name" value="ALDKETRDTASE"/>
</dbReference>
<evidence type="ECO:0000313" key="6">
    <source>
        <dbReference type="EMBL" id="ERL85888.1"/>
    </source>
</evidence>
<evidence type="ECO:0000256" key="2">
    <source>
        <dbReference type="ARBA" id="ARBA00022857"/>
    </source>
</evidence>
<reference evidence="6 7" key="1">
    <citation type="journal article" date="2013" name="Genome Biol.">
        <title>Draft genome of the mountain pine beetle, Dendroctonus ponderosae Hopkins, a major forest pest.</title>
        <authorList>
            <person name="Keeling C.I."/>
            <person name="Yuen M.M."/>
            <person name="Liao N.Y."/>
            <person name="Docking T.R."/>
            <person name="Chan S.K."/>
            <person name="Taylor G.A."/>
            <person name="Palmquist D.L."/>
            <person name="Jackman S.D."/>
            <person name="Nguyen A."/>
            <person name="Li M."/>
            <person name="Henderson H."/>
            <person name="Janes J.K."/>
            <person name="Zhao Y."/>
            <person name="Pandoh P."/>
            <person name="Moore R."/>
            <person name="Sperling F.A."/>
            <person name="Huber D.P."/>
            <person name="Birol I."/>
            <person name="Jones S.J."/>
            <person name="Bohlmann J."/>
        </authorList>
    </citation>
    <scope>NUCLEOTIDE SEQUENCE</scope>
</reference>
<dbReference type="EMBL" id="KB631760">
    <property type="protein sequence ID" value="ERL85888.1"/>
    <property type="molecule type" value="Genomic_DNA"/>
</dbReference>
<evidence type="ECO:0000256" key="3">
    <source>
        <dbReference type="ARBA" id="ARBA00023002"/>
    </source>
</evidence>
<dbReference type="Proteomes" id="UP000030742">
    <property type="component" value="Unassembled WGS sequence"/>
</dbReference>
<dbReference type="InterPro" id="IPR036812">
    <property type="entry name" value="NAD(P)_OxRdtase_dom_sf"/>
</dbReference>
<dbReference type="AlphaFoldDB" id="U4U0U0"/>
<evidence type="ECO:0000256" key="1">
    <source>
        <dbReference type="ARBA" id="ARBA00007905"/>
    </source>
</evidence>
<accession>U4U0U0</accession>
<dbReference type="PROSITE" id="PS00062">
    <property type="entry name" value="ALDOKETO_REDUCTASE_2"/>
    <property type="match status" value="1"/>
</dbReference>
<dbReference type="FunFam" id="3.20.20.100:FF:000006">
    <property type="entry name" value="Aldo-keto reductase family 1 member A1"/>
    <property type="match status" value="1"/>
</dbReference>
<keyword evidence="2" id="KW-0521">NADP</keyword>
<feature type="signal peptide" evidence="4">
    <location>
        <begin position="1"/>
        <end position="15"/>
    </location>
</feature>
<name>U4U0U0_DENPD</name>
<evidence type="ECO:0000256" key="4">
    <source>
        <dbReference type="SAM" id="SignalP"/>
    </source>
</evidence>
<dbReference type="STRING" id="77166.U4U0U0"/>
<dbReference type="PROSITE" id="PS00063">
    <property type="entry name" value="ALDOKETO_REDUCTASE_3"/>
    <property type="match status" value="1"/>
</dbReference>
<evidence type="ECO:0000259" key="5">
    <source>
        <dbReference type="Pfam" id="PF00248"/>
    </source>
</evidence>
<dbReference type="PROSITE" id="PS00798">
    <property type="entry name" value="ALDOKETO_REDUCTASE_1"/>
    <property type="match status" value="1"/>
</dbReference>